<dbReference type="NCBIfam" id="TIGR00547">
    <property type="entry name" value="lolA"/>
    <property type="match status" value="1"/>
</dbReference>
<keyword evidence="9 10" id="KW-0143">Chaperone</keyword>
<dbReference type="Pfam" id="PF03548">
    <property type="entry name" value="LolA"/>
    <property type="match status" value="1"/>
</dbReference>
<keyword evidence="8 10" id="KW-0653">Protein transport</keyword>
<comment type="subunit">
    <text evidence="3 10">Monomer.</text>
</comment>
<dbReference type="Proteomes" id="UP000886687">
    <property type="component" value="Unassembled WGS sequence"/>
</dbReference>
<proteinExistence type="inferred from homology"/>
<feature type="signal peptide" evidence="10">
    <location>
        <begin position="1"/>
        <end position="22"/>
    </location>
</feature>
<evidence type="ECO:0000256" key="7">
    <source>
        <dbReference type="ARBA" id="ARBA00022764"/>
    </source>
</evidence>
<keyword evidence="11" id="KW-0449">Lipoprotein</keyword>
<evidence type="ECO:0000256" key="1">
    <source>
        <dbReference type="ARBA" id="ARBA00004418"/>
    </source>
</evidence>
<evidence type="ECO:0000256" key="6">
    <source>
        <dbReference type="ARBA" id="ARBA00022729"/>
    </source>
</evidence>
<dbReference type="CDD" id="cd16325">
    <property type="entry name" value="LolA"/>
    <property type="match status" value="1"/>
</dbReference>
<organism evidence="11 12">
    <name type="scientific">Candidatus Thiodiazotropha lotti</name>
    <dbReference type="NCBI Taxonomy" id="2792787"/>
    <lineage>
        <taxon>Bacteria</taxon>
        <taxon>Pseudomonadati</taxon>
        <taxon>Pseudomonadota</taxon>
        <taxon>Gammaproteobacteria</taxon>
        <taxon>Chromatiales</taxon>
        <taxon>Sedimenticolaceae</taxon>
        <taxon>Candidatus Thiodiazotropha</taxon>
    </lineage>
</organism>
<keyword evidence="7 10" id="KW-0574">Periplasm</keyword>
<evidence type="ECO:0000256" key="8">
    <source>
        <dbReference type="ARBA" id="ARBA00022927"/>
    </source>
</evidence>
<dbReference type="SUPFAM" id="SSF89392">
    <property type="entry name" value="Prokaryotic lipoproteins and lipoprotein localization factors"/>
    <property type="match status" value="1"/>
</dbReference>
<name>A0A9E4K2W2_9GAMM</name>
<evidence type="ECO:0000256" key="2">
    <source>
        <dbReference type="ARBA" id="ARBA00007615"/>
    </source>
</evidence>
<comment type="function">
    <text evidence="10">Participates in the translocation of lipoproteins from the inner membrane to the outer membrane. Only forms a complex with a lipoprotein if the residue after the N-terminal Cys is not an aspartate (The Asp acts as a targeting signal to indicate that the lipoprotein should stay in the inner membrane).</text>
</comment>
<evidence type="ECO:0000256" key="5">
    <source>
        <dbReference type="ARBA" id="ARBA00022448"/>
    </source>
</evidence>
<evidence type="ECO:0000256" key="3">
    <source>
        <dbReference type="ARBA" id="ARBA00011245"/>
    </source>
</evidence>
<dbReference type="AlphaFoldDB" id="A0A9E4K2W2"/>
<evidence type="ECO:0000256" key="4">
    <source>
        <dbReference type="ARBA" id="ARBA00014035"/>
    </source>
</evidence>
<feature type="chain" id="PRO_5039773630" description="Outer-membrane lipoprotein carrier protein" evidence="10">
    <location>
        <begin position="23"/>
        <end position="208"/>
    </location>
</feature>
<dbReference type="InterPro" id="IPR018323">
    <property type="entry name" value="OM_lipoprot_carrier_LolA_Pbac"/>
</dbReference>
<dbReference type="EMBL" id="JAEPDI010000003">
    <property type="protein sequence ID" value="MCG7938425.1"/>
    <property type="molecule type" value="Genomic_DNA"/>
</dbReference>
<gene>
    <name evidence="10 11" type="primary">lolA</name>
    <name evidence="11" type="ORF">JAZ04_06155</name>
</gene>
<keyword evidence="6 10" id="KW-0732">Signal</keyword>
<evidence type="ECO:0000256" key="9">
    <source>
        <dbReference type="ARBA" id="ARBA00023186"/>
    </source>
</evidence>
<comment type="subcellular location">
    <subcellularLocation>
        <location evidence="1 10">Periplasm</location>
    </subcellularLocation>
</comment>
<dbReference type="GO" id="GO:0042597">
    <property type="term" value="C:periplasmic space"/>
    <property type="evidence" value="ECO:0007669"/>
    <property type="project" value="UniProtKB-SubCell"/>
</dbReference>
<accession>A0A9E4K2W2</accession>
<dbReference type="GO" id="GO:0044874">
    <property type="term" value="P:lipoprotein localization to outer membrane"/>
    <property type="evidence" value="ECO:0007669"/>
    <property type="project" value="UniProtKB-UniRule"/>
</dbReference>
<dbReference type="Gene3D" id="2.50.20.10">
    <property type="entry name" value="Lipoprotein localisation LolA/LolB/LppX"/>
    <property type="match status" value="1"/>
</dbReference>
<sequence length="208" mass="24029" precursor="true">MKKCLSGLMLLLFLSFSQSLWAESGIRQLETFLQDLKTLKADFRQTLQQPDYDQVYASNGVFYLRRPGQLRWEYQTPSEQLIVADGDRVWLHDIELEQVSHRSQEAVLDGTPAQLLSGTGPISQHFEVNELGVESELTWIELIPKGKEAQFASVRLALQESRLERMEMFDNFGQVTRFFFDNMQRNPKLDDALFEFEPPPLIDLIGDL</sequence>
<dbReference type="InterPro" id="IPR004564">
    <property type="entry name" value="OM_lipoprot_carrier_LolA-like"/>
</dbReference>
<evidence type="ECO:0000313" key="11">
    <source>
        <dbReference type="EMBL" id="MCG7938425.1"/>
    </source>
</evidence>
<dbReference type="PANTHER" id="PTHR35869">
    <property type="entry name" value="OUTER-MEMBRANE LIPOPROTEIN CARRIER PROTEIN"/>
    <property type="match status" value="1"/>
</dbReference>
<reference evidence="11" key="1">
    <citation type="journal article" date="2021" name="Proc. Natl. Acad. Sci. U.S.A.">
        <title>Global biogeography of chemosynthetic symbionts reveals both localized and globally distributed symbiont groups. .</title>
        <authorList>
            <person name="Osvatic J.T."/>
            <person name="Wilkins L.G.E."/>
            <person name="Leibrecht L."/>
            <person name="Leray M."/>
            <person name="Zauner S."/>
            <person name="Polzin J."/>
            <person name="Camacho Y."/>
            <person name="Gros O."/>
            <person name="van Gils J.A."/>
            <person name="Eisen J.A."/>
            <person name="Petersen J.M."/>
            <person name="Yuen B."/>
        </authorList>
    </citation>
    <scope>NUCLEOTIDE SEQUENCE</scope>
    <source>
        <strain evidence="11">MAGL173</strain>
    </source>
</reference>
<comment type="similarity">
    <text evidence="2 10">Belongs to the LolA family.</text>
</comment>
<evidence type="ECO:0000313" key="12">
    <source>
        <dbReference type="Proteomes" id="UP000886687"/>
    </source>
</evidence>
<dbReference type="GO" id="GO:0042953">
    <property type="term" value="P:lipoprotein transport"/>
    <property type="evidence" value="ECO:0007669"/>
    <property type="project" value="InterPro"/>
</dbReference>
<dbReference type="InterPro" id="IPR029046">
    <property type="entry name" value="LolA/LolB/LppX"/>
</dbReference>
<dbReference type="HAMAP" id="MF_00240">
    <property type="entry name" value="LolA"/>
    <property type="match status" value="1"/>
</dbReference>
<protein>
    <recommendedName>
        <fullName evidence="4 10">Outer-membrane lipoprotein carrier protein</fullName>
    </recommendedName>
</protein>
<comment type="caution">
    <text evidence="11">The sequence shown here is derived from an EMBL/GenBank/DDBJ whole genome shotgun (WGS) entry which is preliminary data.</text>
</comment>
<keyword evidence="5 10" id="KW-0813">Transport</keyword>
<dbReference type="PANTHER" id="PTHR35869:SF1">
    <property type="entry name" value="OUTER-MEMBRANE LIPOPROTEIN CARRIER PROTEIN"/>
    <property type="match status" value="1"/>
</dbReference>
<evidence type="ECO:0000256" key="10">
    <source>
        <dbReference type="HAMAP-Rule" id="MF_00240"/>
    </source>
</evidence>